<sequence length="405" mass="44918">MINRPRKSLGQNFITDLNLTNKMCNSLKSSIEPPGDGSQVVELGCGIGSLTQILYNKYKNMTGIEIDSRAVSQLSRTLPNLNVINDDVLQVDYAKISKERGKKLWIIGNLPFYITSQILLCLIDYRKYIDRAVVTAQWEVARRIVARTNTKNYSILSVLLQIFAESKILFKIPSQAFYPRPKVDAACMYIEFNKENPFSENGAITGQAKEDCIITGQAEVDGAARTGYNNTTIRSVSTNVRKFKLLKRILRLSFGQKRKKLKSSLERILSKYKVELPEEVANLRPQDLSAEDFVGLVNKIHCHIRGGDGAGVVSNSAIVGLDTKLLSGAKSANIMANFRALSEGRHHCALDKAGEVTVGAAELGDFEAAAARPAVDGGKELEQTEDRIWRKDKHGPSIPVRDLIY</sequence>
<feature type="binding site" evidence="6">
    <location>
        <position position="12"/>
    </location>
    <ligand>
        <name>S-adenosyl-L-methionine</name>
        <dbReference type="ChEBI" id="CHEBI:59789"/>
    </ligand>
</feature>
<dbReference type="Gene3D" id="1.10.8.100">
    <property type="entry name" value="Ribosomal RNA adenine dimethylase-like, domain 2"/>
    <property type="match status" value="1"/>
</dbReference>
<evidence type="ECO:0000256" key="5">
    <source>
        <dbReference type="ARBA" id="ARBA00022884"/>
    </source>
</evidence>
<gene>
    <name evidence="9" type="ORF">MACJ_002648</name>
</gene>
<dbReference type="AlphaFoldDB" id="A0A976M6G6"/>
<evidence type="ECO:0000256" key="3">
    <source>
        <dbReference type="ARBA" id="ARBA00022679"/>
    </source>
</evidence>
<dbReference type="SUPFAM" id="SSF53335">
    <property type="entry name" value="S-adenosyl-L-methionine-dependent methyltransferases"/>
    <property type="match status" value="2"/>
</dbReference>
<feature type="binding site" evidence="6">
    <location>
        <position position="87"/>
    </location>
    <ligand>
        <name>S-adenosyl-L-methionine</name>
        <dbReference type="ChEBI" id="CHEBI:59789"/>
    </ligand>
</feature>
<dbReference type="GO" id="GO:0003723">
    <property type="term" value="F:RNA binding"/>
    <property type="evidence" value="ECO:0007669"/>
    <property type="project" value="UniProtKB-UniRule"/>
</dbReference>
<accession>A0A976M6G6</accession>
<dbReference type="PROSITE" id="PS51689">
    <property type="entry name" value="SAM_RNA_A_N6_MT"/>
    <property type="match status" value="1"/>
</dbReference>
<dbReference type="SMART" id="SM00650">
    <property type="entry name" value="rADc"/>
    <property type="match status" value="1"/>
</dbReference>
<dbReference type="PANTHER" id="PTHR11727">
    <property type="entry name" value="DIMETHYLADENOSINE TRANSFERASE"/>
    <property type="match status" value="1"/>
</dbReference>
<organism evidence="9 10">
    <name type="scientific">Theileria orientalis</name>
    <dbReference type="NCBI Taxonomy" id="68886"/>
    <lineage>
        <taxon>Eukaryota</taxon>
        <taxon>Sar</taxon>
        <taxon>Alveolata</taxon>
        <taxon>Apicomplexa</taxon>
        <taxon>Aconoidasida</taxon>
        <taxon>Piroplasmida</taxon>
        <taxon>Theileriidae</taxon>
        <taxon>Theileria</taxon>
    </lineage>
</organism>
<evidence type="ECO:0000256" key="6">
    <source>
        <dbReference type="PROSITE-ProRule" id="PRU01026"/>
    </source>
</evidence>
<dbReference type="InterPro" id="IPR029063">
    <property type="entry name" value="SAM-dependent_MTases_sf"/>
</dbReference>
<protein>
    <recommendedName>
        <fullName evidence="7">rRNA adenine N(6)-methyltransferase</fullName>
        <ecNumber evidence="7">2.1.1.-</ecNumber>
    </recommendedName>
</protein>
<feature type="binding site" evidence="6">
    <location>
        <position position="109"/>
    </location>
    <ligand>
        <name>S-adenosyl-L-methionine</name>
        <dbReference type="ChEBI" id="CHEBI:59789"/>
    </ligand>
</feature>
<feature type="binding site" evidence="6">
    <location>
        <position position="14"/>
    </location>
    <ligand>
        <name>S-adenosyl-L-methionine</name>
        <dbReference type="ChEBI" id="CHEBI:59789"/>
    </ligand>
</feature>
<dbReference type="InterPro" id="IPR011530">
    <property type="entry name" value="rRNA_adenine_dimethylase"/>
</dbReference>
<dbReference type="PANTHER" id="PTHR11727:SF18">
    <property type="entry name" value="RRNA ADENINE N(6)-METHYLTRANSFERASE"/>
    <property type="match status" value="1"/>
</dbReference>
<keyword evidence="5 6" id="KW-0694">RNA-binding</keyword>
<dbReference type="InterPro" id="IPR001737">
    <property type="entry name" value="KsgA/Erm"/>
</dbReference>
<keyword evidence="1 7" id="KW-0698">rRNA processing</keyword>
<dbReference type="InterPro" id="IPR023165">
    <property type="entry name" value="rRNA_Ade_diMease-like_C"/>
</dbReference>
<name>A0A976M6G6_THEOR</name>
<evidence type="ECO:0000313" key="10">
    <source>
        <dbReference type="Proteomes" id="UP000244803"/>
    </source>
</evidence>
<feature type="domain" description="Ribosomal RNA adenine methylase transferase N-terminal" evidence="8">
    <location>
        <begin position="23"/>
        <end position="194"/>
    </location>
</feature>
<comment type="similarity">
    <text evidence="6 7">Belongs to the class I-like SAM-binding methyltransferase superfamily. rRNA adenine N(6)-methyltransferase family.</text>
</comment>
<dbReference type="Proteomes" id="UP000244803">
    <property type="component" value="Chromosome 4"/>
</dbReference>
<reference evidence="9" key="1">
    <citation type="submission" date="2022-07" db="EMBL/GenBank/DDBJ databases">
        <title>Evaluation of T. orientalis genome assembly methods using nanopore sequencing and analysis of variation between genomes.</title>
        <authorList>
            <person name="Yam J."/>
            <person name="Micallef M.L."/>
            <person name="Liu M."/>
            <person name="Djordjevic S.P."/>
            <person name="Bogema D.R."/>
            <person name="Jenkins C."/>
        </authorList>
    </citation>
    <scope>NUCLEOTIDE SEQUENCE</scope>
    <source>
        <strain evidence="9">Fish Creek</strain>
    </source>
</reference>
<dbReference type="GO" id="GO:0000179">
    <property type="term" value="F:rRNA (adenine-N6,N6-)-dimethyltransferase activity"/>
    <property type="evidence" value="ECO:0007669"/>
    <property type="project" value="UniProtKB-UniRule"/>
</dbReference>
<keyword evidence="3 6" id="KW-0808">Transferase</keyword>
<dbReference type="NCBIfam" id="TIGR00755">
    <property type="entry name" value="ksgA"/>
    <property type="match status" value="1"/>
</dbReference>
<keyword evidence="4 6" id="KW-0949">S-adenosyl-L-methionine</keyword>
<dbReference type="EC" id="2.1.1.-" evidence="7"/>
<dbReference type="Gene3D" id="3.40.50.150">
    <property type="entry name" value="Vaccinia Virus protein VP39"/>
    <property type="match status" value="1"/>
</dbReference>
<feature type="binding site" evidence="6">
    <location>
        <position position="65"/>
    </location>
    <ligand>
        <name>S-adenosyl-L-methionine</name>
        <dbReference type="ChEBI" id="CHEBI:59789"/>
    </ligand>
</feature>
<proteinExistence type="inferred from homology"/>
<evidence type="ECO:0000256" key="4">
    <source>
        <dbReference type="ARBA" id="ARBA00022691"/>
    </source>
</evidence>
<dbReference type="EMBL" id="CP056067">
    <property type="protein sequence ID" value="UKJ89398.2"/>
    <property type="molecule type" value="Genomic_DNA"/>
</dbReference>
<evidence type="ECO:0000256" key="7">
    <source>
        <dbReference type="RuleBase" id="RU362106"/>
    </source>
</evidence>
<evidence type="ECO:0000259" key="8">
    <source>
        <dbReference type="SMART" id="SM00650"/>
    </source>
</evidence>
<evidence type="ECO:0000256" key="1">
    <source>
        <dbReference type="ARBA" id="ARBA00022552"/>
    </source>
</evidence>
<feature type="binding site" evidence="6">
    <location>
        <position position="44"/>
    </location>
    <ligand>
        <name>S-adenosyl-L-methionine</name>
        <dbReference type="ChEBI" id="CHEBI:59789"/>
    </ligand>
</feature>
<evidence type="ECO:0000313" key="9">
    <source>
        <dbReference type="EMBL" id="UKJ89398.2"/>
    </source>
</evidence>
<evidence type="ECO:0000256" key="2">
    <source>
        <dbReference type="ARBA" id="ARBA00022603"/>
    </source>
</evidence>
<dbReference type="PROSITE" id="PS01131">
    <property type="entry name" value="RRNA_A_DIMETH"/>
    <property type="match status" value="1"/>
</dbReference>
<dbReference type="CDD" id="cd02440">
    <property type="entry name" value="AdoMet_MTases"/>
    <property type="match status" value="1"/>
</dbReference>
<keyword evidence="2 6" id="KW-0489">Methyltransferase</keyword>
<dbReference type="OrthoDB" id="361875at2759"/>
<dbReference type="Pfam" id="PF00398">
    <property type="entry name" value="RrnaAD"/>
    <property type="match status" value="1"/>
</dbReference>
<dbReference type="InterPro" id="IPR020596">
    <property type="entry name" value="rRNA_Ade_Mease_Trfase_CS"/>
</dbReference>
<dbReference type="InterPro" id="IPR020598">
    <property type="entry name" value="rRNA_Ade_methylase_Trfase_N"/>
</dbReference>